<evidence type="ECO:0000256" key="2">
    <source>
        <dbReference type="ARBA" id="ARBA00022574"/>
    </source>
</evidence>
<dbReference type="InterPro" id="IPR056150">
    <property type="entry name" value="WD40_CDC20-Fz"/>
</dbReference>
<evidence type="ECO:0000256" key="5">
    <source>
        <dbReference type="ARBA" id="ARBA00022776"/>
    </source>
</evidence>
<dbReference type="InterPro" id="IPR019775">
    <property type="entry name" value="WD40_repeat_CS"/>
</dbReference>
<dbReference type="PROSITE" id="PS50082">
    <property type="entry name" value="WD_REPEATS_2"/>
    <property type="match status" value="2"/>
</dbReference>
<dbReference type="PROSITE" id="PS00678">
    <property type="entry name" value="WD_REPEATS_1"/>
    <property type="match status" value="1"/>
</dbReference>
<feature type="domain" description="CDC20/Fizzy WD40" evidence="9">
    <location>
        <begin position="149"/>
        <end position="462"/>
    </location>
</feature>
<dbReference type="GO" id="GO:1905786">
    <property type="term" value="P:positive regulation of anaphase-promoting complex-dependent catabolic process"/>
    <property type="evidence" value="ECO:0007669"/>
    <property type="project" value="TreeGrafter"/>
</dbReference>
<dbReference type="InterPro" id="IPR036322">
    <property type="entry name" value="WD40_repeat_dom_sf"/>
</dbReference>
<sequence>MMSSKKRTAATAGIGSSSTSTVDNNLARTPGPNANPRASHAKRQKTEESSTPQSASRYDRFVTSNIEETSQDSIHLHCPITCPLKPKANTPNTQSTYQKRLEEALGVRSRKEHAFNPIPPSNDVSRYEISTKPPSSKRRKIPQEPDRILDAPGLKNDYYINVLDWSALDVIAVGLGSKAYTWEVETSKVTEIMSVPWPDHMSAISFSPTGKNLALASEHGLLHILDFTTKTHTFRLSHREPNNSITALGWSPQNLLALGTRDGSIKIYRIKGSSILPIMTCKRASSSEWRKDPLGLIGHSQRVVAVEFSPDGRTLATGGNDNLVCLWDVNGGGCGEGRPKKVLREHGSAVRAMAWCPWESNVLATGGGLGDRTIRIFNSNSGKCLTSVETGSQVCALVWSKAYKELLSSHSLASDQLVLWNYPSMTKTTTLVGHTVRPLFMALSPDGQTVVTGAGDENLRFWKCFETKPGQKMLKCPSAVLLEEPVPNVFR</sequence>
<evidence type="ECO:0000256" key="3">
    <source>
        <dbReference type="ARBA" id="ARBA00022618"/>
    </source>
</evidence>
<dbReference type="GO" id="GO:1990757">
    <property type="term" value="F:ubiquitin ligase activator activity"/>
    <property type="evidence" value="ECO:0007669"/>
    <property type="project" value="TreeGrafter"/>
</dbReference>
<dbReference type="InterPro" id="IPR001680">
    <property type="entry name" value="WD40_rpt"/>
</dbReference>
<proteinExistence type="inferred from homology"/>
<keyword evidence="2 7" id="KW-0853">WD repeat</keyword>
<keyword evidence="5" id="KW-0498">Mitosis</keyword>
<dbReference type="AlphaFoldDB" id="A0AAD5S6F6"/>
<feature type="repeat" description="WD" evidence="7">
    <location>
        <begin position="431"/>
        <end position="463"/>
    </location>
</feature>
<dbReference type="GO" id="GO:0031145">
    <property type="term" value="P:anaphase-promoting complex-dependent catabolic process"/>
    <property type="evidence" value="ECO:0007669"/>
    <property type="project" value="TreeGrafter"/>
</dbReference>
<name>A0AAD5S6F6_9FUNG</name>
<dbReference type="PANTHER" id="PTHR19918:SF8">
    <property type="entry name" value="FI02843P"/>
    <property type="match status" value="1"/>
</dbReference>
<dbReference type="Pfam" id="PF24807">
    <property type="entry name" value="WD40_CDC20-Fz"/>
    <property type="match status" value="1"/>
</dbReference>
<comment type="caution">
    <text evidence="10">The sequence shown here is derived from an EMBL/GenBank/DDBJ whole genome shotgun (WGS) entry which is preliminary data.</text>
</comment>
<protein>
    <submittedName>
        <fullName evidence="10">Ubiquitin-protein transferase activating protein</fullName>
    </submittedName>
</protein>
<dbReference type="EMBL" id="JADGJD010001342">
    <property type="protein sequence ID" value="KAJ3043637.1"/>
    <property type="molecule type" value="Genomic_DNA"/>
</dbReference>
<accession>A0AAD5S6F6</accession>
<keyword evidence="10" id="KW-0808">Transferase</keyword>
<evidence type="ECO:0000259" key="9">
    <source>
        <dbReference type="Pfam" id="PF24807"/>
    </source>
</evidence>
<dbReference type="GO" id="GO:0051301">
    <property type="term" value="P:cell division"/>
    <property type="evidence" value="ECO:0007669"/>
    <property type="project" value="UniProtKB-KW"/>
</dbReference>
<dbReference type="Proteomes" id="UP001212841">
    <property type="component" value="Unassembled WGS sequence"/>
</dbReference>
<dbReference type="SUPFAM" id="SSF50978">
    <property type="entry name" value="WD40 repeat-like"/>
    <property type="match status" value="1"/>
</dbReference>
<feature type="compositionally biased region" description="Polar residues" evidence="8">
    <location>
        <begin position="49"/>
        <end position="59"/>
    </location>
</feature>
<feature type="region of interest" description="Disordered" evidence="8">
    <location>
        <begin position="1"/>
        <end position="59"/>
    </location>
</feature>
<dbReference type="PROSITE" id="PS50294">
    <property type="entry name" value="WD_REPEATS_REGION"/>
    <property type="match status" value="2"/>
</dbReference>
<evidence type="ECO:0000256" key="8">
    <source>
        <dbReference type="SAM" id="MobiDB-lite"/>
    </source>
</evidence>
<comment type="similarity">
    <text evidence="1">Belongs to the WD repeat CDC20/Fizzy family.</text>
</comment>
<dbReference type="InterPro" id="IPR033010">
    <property type="entry name" value="Cdc20/Fizzy"/>
</dbReference>
<dbReference type="GO" id="GO:0010997">
    <property type="term" value="F:anaphase-promoting complex binding"/>
    <property type="evidence" value="ECO:0007669"/>
    <property type="project" value="InterPro"/>
</dbReference>
<evidence type="ECO:0000256" key="6">
    <source>
        <dbReference type="ARBA" id="ARBA00023306"/>
    </source>
</evidence>
<dbReference type="SMART" id="SM00320">
    <property type="entry name" value="WD40"/>
    <property type="match status" value="6"/>
</dbReference>
<evidence type="ECO:0000256" key="1">
    <source>
        <dbReference type="ARBA" id="ARBA00006445"/>
    </source>
</evidence>
<organism evidence="10 11">
    <name type="scientific">Rhizophlyctis rosea</name>
    <dbReference type="NCBI Taxonomy" id="64517"/>
    <lineage>
        <taxon>Eukaryota</taxon>
        <taxon>Fungi</taxon>
        <taxon>Fungi incertae sedis</taxon>
        <taxon>Chytridiomycota</taxon>
        <taxon>Chytridiomycota incertae sedis</taxon>
        <taxon>Chytridiomycetes</taxon>
        <taxon>Rhizophlyctidales</taxon>
        <taxon>Rhizophlyctidaceae</taxon>
        <taxon>Rhizophlyctis</taxon>
    </lineage>
</organism>
<dbReference type="Gene3D" id="2.130.10.10">
    <property type="entry name" value="YVTN repeat-like/Quinoprotein amine dehydrogenase"/>
    <property type="match status" value="1"/>
</dbReference>
<dbReference type="GO" id="GO:0005680">
    <property type="term" value="C:anaphase-promoting complex"/>
    <property type="evidence" value="ECO:0007669"/>
    <property type="project" value="TreeGrafter"/>
</dbReference>
<evidence type="ECO:0000313" key="11">
    <source>
        <dbReference type="Proteomes" id="UP001212841"/>
    </source>
</evidence>
<evidence type="ECO:0000256" key="4">
    <source>
        <dbReference type="ARBA" id="ARBA00022737"/>
    </source>
</evidence>
<feature type="region of interest" description="Disordered" evidence="8">
    <location>
        <begin position="108"/>
        <end position="147"/>
    </location>
</feature>
<gene>
    <name evidence="10" type="primary">CDC20_1</name>
    <name evidence="10" type="ORF">HK097_001693</name>
</gene>
<keyword evidence="3" id="KW-0132">Cell division</keyword>
<keyword evidence="4" id="KW-0677">Repeat</keyword>
<feature type="repeat" description="WD" evidence="7">
    <location>
        <begin position="296"/>
        <end position="330"/>
    </location>
</feature>
<evidence type="ECO:0000313" key="10">
    <source>
        <dbReference type="EMBL" id="KAJ3043637.1"/>
    </source>
</evidence>
<keyword evidence="6" id="KW-0131">Cell cycle</keyword>
<evidence type="ECO:0000256" key="7">
    <source>
        <dbReference type="PROSITE-ProRule" id="PRU00221"/>
    </source>
</evidence>
<dbReference type="InterPro" id="IPR015943">
    <property type="entry name" value="WD40/YVTN_repeat-like_dom_sf"/>
</dbReference>
<dbReference type="PANTHER" id="PTHR19918">
    <property type="entry name" value="CELL DIVISION CYCLE 20 CDC20 FIZZY -RELATED"/>
    <property type="match status" value="1"/>
</dbReference>
<reference evidence="10" key="1">
    <citation type="submission" date="2020-05" db="EMBL/GenBank/DDBJ databases">
        <title>Phylogenomic resolution of chytrid fungi.</title>
        <authorList>
            <person name="Stajich J.E."/>
            <person name="Amses K."/>
            <person name="Simmons R."/>
            <person name="Seto K."/>
            <person name="Myers J."/>
            <person name="Bonds A."/>
            <person name="Quandt C.A."/>
            <person name="Barry K."/>
            <person name="Liu P."/>
            <person name="Grigoriev I."/>
            <person name="Longcore J.E."/>
            <person name="James T.Y."/>
        </authorList>
    </citation>
    <scope>NUCLEOTIDE SEQUENCE</scope>
    <source>
        <strain evidence="10">JEL0318</strain>
    </source>
</reference>
<feature type="compositionally biased region" description="Low complexity" evidence="8">
    <location>
        <begin position="9"/>
        <end position="21"/>
    </location>
</feature>
<dbReference type="GO" id="GO:0016740">
    <property type="term" value="F:transferase activity"/>
    <property type="evidence" value="ECO:0007669"/>
    <property type="project" value="UniProtKB-KW"/>
</dbReference>
<keyword evidence="11" id="KW-1185">Reference proteome</keyword>